<dbReference type="GO" id="GO:0005634">
    <property type="term" value="C:nucleus"/>
    <property type="evidence" value="ECO:0007669"/>
    <property type="project" value="UniProtKB-SubCell"/>
</dbReference>
<dbReference type="GO" id="GO:0000793">
    <property type="term" value="C:condensed chromosome"/>
    <property type="evidence" value="ECO:0007669"/>
    <property type="project" value="TreeGrafter"/>
</dbReference>
<keyword evidence="9" id="KW-1185">Reference proteome</keyword>
<evidence type="ECO:0000313" key="9">
    <source>
        <dbReference type="Proteomes" id="UP000663829"/>
    </source>
</evidence>
<accession>A0A813SXS6</accession>
<dbReference type="PANTHER" id="PTHR32086:SF0">
    <property type="entry name" value="FANCONI ANEMIA GROUP D2 PROTEIN"/>
    <property type="match status" value="1"/>
</dbReference>
<comment type="similarity">
    <text evidence="5">Belongs to the Fanconi anemia protein FANCD2 family.</text>
</comment>
<dbReference type="Pfam" id="PF14631">
    <property type="entry name" value="FancD2"/>
    <property type="match status" value="3"/>
</dbReference>
<name>A0A813SXS6_9BILA</name>
<feature type="compositionally biased region" description="Polar residues" evidence="6">
    <location>
        <begin position="27"/>
        <end position="39"/>
    </location>
</feature>
<feature type="region of interest" description="Disordered" evidence="6">
    <location>
        <begin position="1013"/>
        <end position="1035"/>
    </location>
</feature>
<dbReference type="InterPro" id="IPR029448">
    <property type="entry name" value="FANCD2"/>
</dbReference>
<feature type="region of interest" description="Disordered" evidence="6">
    <location>
        <begin position="1596"/>
        <end position="1666"/>
    </location>
</feature>
<feature type="compositionally biased region" description="Acidic residues" evidence="6">
    <location>
        <begin position="1634"/>
        <end position="1653"/>
    </location>
</feature>
<keyword evidence="2" id="KW-1017">Isopeptide bond</keyword>
<dbReference type="EMBL" id="CAJOBC010000456">
    <property type="protein sequence ID" value="CAF3588639.1"/>
    <property type="molecule type" value="Genomic_DNA"/>
</dbReference>
<dbReference type="OrthoDB" id="27031at2759"/>
<comment type="subcellular location">
    <subcellularLocation>
        <location evidence="1">Nucleus</location>
    </subcellularLocation>
</comment>
<feature type="compositionally biased region" description="Acidic residues" evidence="6">
    <location>
        <begin position="1611"/>
        <end position="1626"/>
    </location>
</feature>
<keyword evidence="3" id="KW-0832">Ubl conjugation</keyword>
<protein>
    <recommendedName>
        <fullName evidence="10">Fanconi anemia group D2 protein</fullName>
    </recommendedName>
</protein>
<dbReference type="Proteomes" id="UP000663829">
    <property type="component" value="Unassembled WGS sequence"/>
</dbReference>
<organism evidence="7 9">
    <name type="scientific">Didymodactylos carnosus</name>
    <dbReference type="NCBI Taxonomy" id="1234261"/>
    <lineage>
        <taxon>Eukaryota</taxon>
        <taxon>Metazoa</taxon>
        <taxon>Spiralia</taxon>
        <taxon>Gnathifera</taxon>
        <taxon>Rotifera</taxon>
        <taxon>Eurotatoria</taxon>
        <taxon>Bdelloidea</taxon>
        <taxon>Philodinida</taxon>
        <taxon>Philodinidae</taxon>
        <taxon>Didymodactylos</taxon>
    </lineage>
</organism>
<gene>
    <name evidence="7" type="ORF">GPM918_LOCUS3640</name>
    <name evidence="8" type="ORF">SRO942_LOCUS3640</name>
</gene>
<evidence type="ECO:0000256" key="5">
    <source>
        <dbReference type="ARBA" id="ARBA00093456"/>
    </source>
</evidence>
<dbReference type="PANTHER" id="PTHR32086">
    <property type="entry name" value="FANCONI ANEMIA GROUP D2 PROTEIN"/>
    <property type="match status" value="1"/>
</dbReference>
<evidence type="ECO:0000256" key="4">
    <source>
        <dbReference type="ARBA" id="ARBA00023242"/>
    </source>
</evidence>
<evidence type="ECO:0000256" key="1">
    <source>
        <dbReference type="ARBA" id="ARBA00004123"/>
    </source>
</evidence>
<dbReference type="SUPFAM" id="SSF48371">
    <property type="entry name" value="ARM repeat"/>
    <property type="match status" value="1"/>
</dbReference>
<dbReference type="GO" id="GO:0070182">
    <property type="term" value="F:DNA polymerase binding"/>
    <property type="evidence" value="ECO:0007669"/>
    <property type="project" value="TreeGrafter"/>
</dbReference>
<keyword evidence="4" id="KW-0539">Nucleus</keyword>
<evidence type="ECO:0008006" key="10">
    <source>
        <dbReference type="Google" id="ProtNLM"/>
    </source>
</evidence>
<feature type="region of interest" description="Disordered" evidence="6">
    <location>
        <begin position="1"/>
        <end position="42"/>
    </location>
</feature>
<evidence type="ECO:0000313" key="7">
    <source>
        <dbReference type="EMBL" id="CAF0803409.1"/>
    </source>
</evidence>
<feature type="compositionally biased region" description="Low complexity" evidence="6">
    <location>
        <begin position="15"/>
        <end position="26"/>
    </location>
</feature>
<dbReference type="InterPro" id="IPR016024">
    <property type="entry name" value="ARM-type_fold"/>
</dbReference>
<dbReference type="GO" id="GO:1990918">
    <property type="term" value="P:double-strand break repair involved in meiotic recombination"/>
    <property type="evidence" value="ECO:0007669"/>
    <property type="project" value="TreeGrafter"/>
</dbReference>
<evidence type="ECO:0000256" key="6">
    <source>
        <dbReference type="SAM" id="MobiDB-lite"/>
    </source>
</evidence>
<dbReference type="GO" id="GO:0007129">
    <property type="term" value="P:homologous chromosome pairing at meiosis"/>
    <property type="evidence" value="ECO:0007669"/>
    <property type="project" value="TreeGrafter"/>
</dbReference>
<proteinExistence type="inferred from homology"/>
<comment type="caution">
    <text evidence="7">The sequence shown here is derived from an EMBL/GenBank/DDBJ whole genome shotgun (WGS) entry which is preliminary data.</text>
</comment>
<dbReference type="EMBL" id="CAJNOQ010000456">
    <property type="protein sequence ID" value="CAF0803409.1"/>
    <property type="molecule type" value="Genomic_DNA"/>
</dbReference>
<evidence type="ECO:0000256" key="3">
    <source>
        <dbReference type="ARBA" id="ARBA00022843"/>
    </source>
</evidence>
<dbReference type="Proteomes" id="UP000681722">
    <property type="component" value="Unassembled WGS sequence"/>
</dbReference>
<reference evidence="7" key="1">
    <citation type="submission" date="2021-02" db="EMBL/GenBank/DDBJ databases">
        <authorList>
            <person name="Nowell W R."/>
        </authorList>
    </citation>
    <scope>NUCLEOTIDE SEQUENCE</scope>
</reference>
<sequence>MYRGIGTLRSHERSQQQAASQWSQQQTRLQSNAHATIPSSLKRRGGGGSQYFCDLLKECGIDMVLNDEENMNNNDYINFVLTVDQAIFIKRMSHRTRVKFSSEISATTSPLPVSRATTTASTALSAGSTILPSIHLPKKTFLAEIESFLNNEQIFRSSLMPTITADGCDTIRGANQDSLLRLLMCVDDIQSWLGIYLLDKLVEYINSDKLTVGNLPPVSMTRLILQTFHYLPISKSTDGKEMLKHYFDILQVMNKETISYMVEIINELFFDDKYQDTILEELIKLIDPTTSDITKQVLKTLTQMKPNLKMDGEIRSKIIPLLPMCSIEIKTEMLCYMLETSKKDTIGESLHHFRQTATVSLRLDSMIAAVSSTAGGSMDKFESIQIFFDRFEYYFNSSLGVYKACQEHKFDNGLLIDSHFLFDLFICLLLVDRHYYSHLKTFATKLGEDIFKIKQIHQHLINNISFVNKYSHFLLKFANALFQHLSFGNFATITTTNTTLSSGNLIHLQIGLQFGIMLYELLFSTSTSQEFYENIVDIIIRQIIIFQNRYLQRLYLLKLLKKFCYRYQPKMNNCESFLRNFLEYIDIFQGEHLCLVFAILASMHQSSLHDQFNIFVTKCLIQPHKEKEKGVFGAVELCRSLLAKYSTSFTSTNATRTTACMNSETEIRDLLALVQNSGQQCPHTLALFYDELAAMILTLKNKHLTQTQQFSTGTFDAPIDSKLFEWFANSAADTFSHAFVSETNDSDDRTNFPHPTCIQYCFRKDTDNPTIIDMTHLVVKYHQYRSLNDPCSSPVLLAPLLNLIVICSSAITTTTIPAEVRVDAILQCSLRLPDILRTNDGNNDESVFLNENSLDDPIYRRQYENGLKIMPQETLRILCDIYYYSSYLFREIFNLLCSHEQINNDDNYLITKRLAQLTDIEEYFATCVKFYQYAYGLYRPVCSNNNSKDVLRAINIKKKTIAAKKPTTTKKRVKTKIGTTTNKKGIKRKAQSPIRDDDEENFIRSPSNLSGTTLTAAATHRSPGTTPKRTSVPKIKPKAIPPIDIYLYDIRQLKQSTFRVIMEYLEPLLKSKSKERLIYLRCIQTLTAEIYRFLTQSNTSTSTSNTKPTKRISTTQAPAIPTQLTLAAATEKRGHDDENEDDDDDESIDEQFILDFGQYRVILQYILRTMKAIQLFLQPPDNIDDANIDTQDRSFLVDDDSSRDIAITSFRYAVNCLYQLLIIFKVKRSIWEKQKDYQQIQTQAMTTAAGPKQTNCLSTLMLIINKCTGGNNNSKPETMSNEKKNHTTAFKSLIAFENILAFNDKVRLCQCLEQIIQLFNDSDDEVYQDSLANIFSKQCRVLLQSSKLASDVSDSSTSSLTLTTKTNKSMEILLNLYFTHCGNDLLSVLDELCDYSKKQLDSPNNTTISNNHDEDGNWSTWTDKTFVIYYRCIFKHHIAKAQSLRMITQDKDPTIDNTCEKWQELIGLFKKLVKFIQIHDFDQKPTMITAILRFSKKFIDVFRMRAMPTFDTVFKNKFDVIKKLLTELQQGTRLIQQLCGMTKKDLKFLTCIKSIPAVKRSLELFLCRVKTMADKNECPPGVFFLGQLKHRTIHGEEISTPDMNMSRGNEDDADENGSNDEEENDDNNEHQQQQDDDDTNDVDEDGDEEDEDEQHQVDLTESEEED</sequence>
<feature type="compositionally biased region" description="Polar residues" evidence="6">
    <location>
        <begin position="1013"/>
        <end position="1029"/>
    </location>
</feature>
<evidence type="ECO:0000313" key="8">
    <source>
        <dbReference type="EMBL" id="CAF3588639.1"/>
    </source>
</evidence>
<dbReference type="GO" id="GO:0031573">
    <property type="term" value="P:mitotic intra-S DNA damage checkpoint signaling"/>
    <property type="evidence" value="ECO:0007669"/>
    <property type="project" value="TreeGrafter"/>
</dbReference>
<evidence type="ECO:0000256" key="2">
    <source>
        <dbReference type="ARBA" id="ARBA00022499"/>
    </source>
</evidence>
<dbReference type="GO" id="GO:0036297">
    <property type="term" value="P:interstrand cross-link repair"/>
    <property type="evidence" value="ECO:0007669"/>
    <property type="project" value="TreeGrafter"/>
</dbReference>